<keyword evidence="12 18" id="KW-0548">Nucleotidyltransferase</keyword>
<name>A0A542SLD6_9MICO</name>
<comment type="pathway">
    <text evidence="3 18">Phospholipid metabolism; CDP-diacylglycerol biosynthesis; CDP-diacylglycerol from sn-glycerol 3-phosphate: step 3/3.</text>
</comment>
<dbReference type="UniPathway" id="UPA00557">
    <property type="reaction ID" value="UER00614"/>
</dbReference>
<keyword evidence="9" id="KW-0444">Lipid biosynthesis</keyword>
<evidence type="ECO:0000313" key="21">
    <source>
        <dbReference type="Proteomes" id="UP000316181"/>
    </source>
</evidence>
<organism evidence="20 21">
    <name type="scientific">Rarobacter incanus</name>
    <dbReference type="NCBI Taxonomy" id="153494"/>
    <lineage>
        <taxon>Bacteria</taxon>
        <taxon>Bacillati</taxon>
        <taxon>Actinomycetota</taxon>
        <taxon>Actinomycetes</taxon>
        <taxon>Micrococcales</taxon>
        <taxon>Rarobacteraceae</taxon>
        <taxon>Rarobacter</taxon>
    </lineage>
</organism>
<dbReference type="InterPro" id="IPR000374">
    <property type="entry name" value="PC_trans"/>
</dbReference>
<dbReference type="PANTHER" id="PTHR46382">
    <property type="entry name" value="PHOSPHATIDATE CYTIDYLYLTRANSFERASE"/>
    <property type="match status" value="1"/>
</dbReference>
<comment type="subcellular location">
    <subcellularLocation>
        <location evidence="2">Cell membrane</location>
        <topology evidence="2">Multi-pass membrane protein</topology>
    </subcellularLocation>
</comment>
<evidence type="ECO:0000256" key="16">
    <source>
        <dbReference type="ARBA" id="ARBA00023209"/>
    </source>
</evidence>
<keyword evidence="16" id="KW-0594">Phospholipid biosynthesis</keyword>
<dbReference type="EMBL" id="VFNV01000001">
    <property type="protein sequence ID" value="TQK75432.1"/>
    <property type="molecule type" value="Genomic_DNA"/>
</dbReference>
<feature type="transmembrane region" description="Helical" evidence="19">
    <location>
        <begin position="196"/>
        <end position="213"/>
    </location>
</feature>
<comment type="pathway">
    <text evidence="4">Lipid metabolism.</text>
</comment>
<keyword evidence="15 19" id="KW-0472">Membrane</keyword>
<dbReference type="EC" id="2.7.7.41" evidence="6 18"/>
<feature type="transmembrane region" description="Helical" evidence="19">
    <location>
        <begin position="152"/>
        <end position="175"/>
    </location>
</feature>
<feature type="transmembrane region" description="Helical" evidence="19">
    <location>
        <begin position="124"/>
        <end position="146"/>
    </location>
</feature>
<keyword evidence="10 18" id="KW-0808">Transferase</keyword>
<proteinExistence type="inferred from homology"/>
<dbReference type="PANTHER" id="PTHR46382:SF1">
    <property type="entry name" value="PHOSPHATIDATE CYTIDYLYLTRANSFERASE"/>
    <property type="match status" value="1"/>
</dbReference>
<evidence type="ECO:0000256" key="19">
    <source>
        <dbReference type="SAM" id="Phobius"/>
    </source>
</evidence>
<evidence type="ECO:0000256" key="14">
    <source>
        <dbReference type="ARBA" id="ARBA00023098"/>
    </source>
</evidence>
<gene>
    <name evidence="20" type="ORF">FB389_0058</name>
</gene>
<dbReference type="GO" id="GO:0016024">
    <property type="term" value="P:CDP-diacylglycerol biosynthetic process"/>
    <property type="evidence" value="ECO:0007669"/>
    <property type="project" value="UniProtKB-UniPathway"/>
</dbReference>
<comment type="catalytic activity">
    <reaction evidence="1 18">
        <text>a 1,2-diacyl-sn-glycero-3-phosphate + CTP + H(+) = a CDP-1,2-diacyl-sn-glycerol + diphosphate</text>
        <dbReference type="Rhea" id="RHEA:16229"/>
        <dbReference type="ChEBI" id="CHEBI:15378"/>
        <dbReference type="ChEBI" id="CHEBI:33019"/>
        <dbReference type="ChEBI" id="CHEBI:37563"/>
        <dbReference type="ChEBI" id="CHEBI:58332"/>
        <dbReference type="ChEBI" id="CHEBI:58608"/>
        <dbReference type="EC" id="2.7.7.41"/>
    </reaction>
</comment>
<keyword evidence="13 19" id="KW-1133">Transmembrane helix</keyword>
<feature type="transmembrane region" description="Helical" evidence="19">
    <location>
        <begin position="95"/>
        <end position="112"/>
    </location>
</feature>
<evidence type="ECO:0000256" key="17">
    <source>
        <dbReference type="ARBA" id="ARBA00023264"/>
    </source>
</evidence>
<protein>
    <recommendedName>
        <fullName evidence="7 18">Phosphatidate cytidylyltransferase</fullName>
        <ecNumber evidence="6 18">2.7.7.41</ecNumber>
    </recommendedName>
</protein>
<evidence type="ECO:0000256" key="1">
    <source>
        <dbReference type="ARBA" id="ARBA00001698"/>
    </source>
</evidence>
<dbReference type="GO" id="GO:0004605">
    <property type="term" value="F:phosphatidate cytidylyltransferase activity"/>
    <property type="evidence" value="ECO:0007669"/>
    <property type="project" value="UniProtKB-EC"/>
</dbReference>
<dbReference type="AlphaFoldDB" id="A0A542SLD6"/>
<dbReference type="OrthoDB" id="9799199at2"/>
<evidence type="ECO:0000256" key="9">
    <source>
        <dbReference type="ARBA" id="ARBA00022516"/>
    </source>
</evidence>
<keyword evidence="8" id="KW-1003">Cell membrane</keyword>
<evidence type="ECO:0000256" key="2">
    <source>
        <dbReference type="ARBA" id="ARBA00004651"/>
    </source>
</evidence>
<sequence>MPELDAPVVAATTKKRGGRDLRVAVPVGLGLLAIVGVSLFISKAYFIIVAALAVGLAMWELDQALSRKGIRIPVVPLAVGGAGVCISSYQIGLEGLLIACVLTIVAAVVWRLMEGGGQGAVRDLTGIAFAVAYLPLMAGFVVIILAEPGGQYRVALLLLLAVASDVGGFFAGVFLGKHPLAPSVSPKKTWEGLAGSFALAIAVALVGAKLIGIDPISAAMLGIIVPVTATLGDLGESLLKRDLGLKDMGSLLPGHGGVLDRIDSMLLTAPFVYVVFAVADRMSAVAGG</sequence>
<keyword evidence="14" id="KW-0443">Lipid metabolism</keyword>
<dbReference type="RefSeq" id="WP_142110843.1">
    <property type="nucleotide sequence ID" value="NZ_BAAATB010000005.1"/>
</dbReference>
<comment type="caution">
    <text evidence="20">The sequence shown here is derived from an EMBL/GenBank/DDBJ whole genome shotgun (WGS) entry which is preliminary data.</text>
</comment>
<evidence type="ECO:0000256" key="12">
    <source>
        <dbReference type="ARBA" id="ARBA00022695"/>
    </source>
</evidence>
<evidence type="ECO:0000256" key="15">
    <source>
        <dbReference type="ARBA" id="ARBA00023136"/>
    </source>
</evidence>
<keyword evidence="17" id="KW-1208">Phospholipid metabolism</keyword>
<dbReference type="Pfam" id="PF01148">
    <property type="entry name" value="CTP_transf_1"/>
    <property type="match status" value="1"/>
</dbReference>
<feature type="transmembrane region" description="Helical" evidence="19">
    <location>
        <begin position="29"/>
        <end position="58"/>
    </location>
</feature>
<evidence type="ECO:0000256" key="11">
    <source>
        <dbReference type="ARBA" id="ARBA00022692"/>
    </source>
</evidence>
<evidence type="ECO:0000256" key="6">
    <source>
        <dbReference type="ARBA" id="ARBA00012487"/>
    </source>
</evidence>
<comment type="similarity">
    <text evidence="5 18">Belongs to the CDS family.</text>
</comment>
<keyword evidence="21" id="KW-1185">Reference proteome</keyword>
<dbReference type="GO" id="GO:0005886">
    <property type="term" value="C:plasma membrane"/>
    <property type="evidence" value="ECO:0007669"/>
    <property type="project" value="UniProtKB-SubCell"/>
</dbReference>
<evidence type="ECO:0000256" key="13">
    <source>
        <dbReference type="ARBA" id="ARBA00022989"/>
    </source>
</evidence>
<dbReference type="PROSITE" id="PS01315">
    <property type="entry name" value="CDS"/>
    <property type="match status" value="1"/>
</dbReference>
<evidence type="ECO:0000256" key="3">
    <source>
        <dbReference type="ARBA" id="ARBA00005119"/>
    </source>
</evidence>
<keyword evidence="11 18" id="KW-0812">Transmembrane</keyword>
<dbReference type="Proteomes" id="UP000316181">
    <property type="component" value="Unassembled WGS sequence"/>
</dbReference>
<evidence type="ECO:0000256" key="10">
    <source>
        <dbReference type="ARBA" id="ARBA00022679"/>
    </source>
</evidence>
<evidence type="ECO:0000256" key="18">
    <source>
        <dbReference type="RuleBase" id="RU003938"/>
    </source>
</evidence>
<evidence type="ECO:0000256" key="7">
    <source>
        <dbReference type="ARBA" id="ARBA00019373"/>
    </source>
</evidence>
<accession>A0A542SLD6</accession>
<evidence type="ECO:0000256" key="8">
    <source>
        <dbReference type="ARBA" id="ARBA00022475"/>
    </source>
</evidence>
<evidence type="ECO:0000256" key="4">
    <source>
        <dbReference type="ARBA" id="ARBA00005189"/>
    </source>
</evidence>
<reference evidence="20 21" key="1">
    <citation type="submission" date="2019-06" db="EMBL/GenBank/DDBJ databases">
        <title>Sequencing the genomes of 1000 actinobacteria strains.</title>
        <authorList>
            <person name="Klenk H.-P."/>
        </authorList>
    </citation>
    <scope>NUCLEOTIDE SEQUENCE [LARGE SCALE GENOMIC DNA]</scope>
    <source>
        <strain evidence="20 21">DSM 10596</strain>
    </source>
</reference>
<evidence type="ECO:0000313" key="20">
    <source>
        <dbReference type="EMBL" id="TQK75432.1"/>
    </source>
</evidence>
<evidence type="ECO:0000256" key="5">
    <source>
        <dbReference type="ARBA" id="ARBA00010185"/>
    </source>
</evidence>